<evidence type="ECO:0000313" key="6">
    <source>
        <dbReference type="Proteomes" id="UP000192731"/>
    </source>
</evidence>
<dbReference type="PANTHER" id="PTHR33392">
    <property type="entry name" value="POLYISOPRENYL-TEICHOIC ACID--PEPTIDOGLYCAN TEICHOIC ACID TRANSFERASE TAGU"/>
    <property type="match status" value="1"/>
</dbReference>
<dbReference type="Gene3D" id="3.40.630.190">
    <property type="entry name" value="LCP protein"/>
    <property type="match status" value="1"/>
</dbReference>
<name>A0A1W1V4Q6_DESTI</name>
<dbReference type="InterPro" id="IPR004474">
    <property type="entry name" value="LytR_CpsA_psr"/>
</dbReference>
<proteinExistence type="inferred from homology"/>
<keyword evidence="3" id="KW-1133">Transmembrane helix</keyword>
<feature type="region of interest" description="Disordered" evidence="2">
    <location>
        <begin position="1"/>
        <end position="21"/>
    </location>
</feature>
<reference evidence="5 6" key="1">
    <citation type="submission" date="2017-04" db="EMBL/GenBank/DDBJ databases">
        <authorList>
            <person name="Afonso C.L."/>
            <person name="Miller P.J."/>
            <person name="Scott M.A."/>
            <person name="Spackman E."/>
            <person name="Goraichik I."/>
            <person name="Dimitrov K.M."/>
            <person name="Suarez D.L."/>
            <person name="Swayne D.E."/>
        </authorList>
    </citation>
    <scope>NUCLEOTIDE SEQUENCE [LARGE SCALE GENOMIC DNA]</scope>
    <source>
        <strain evidence="5 6">DSM 11270</strain>
    </source>
</reference>
<evidence type="ECO:0000313" key="5">
    <source>
        <dbReference type="EMBL" id="SMB88283.1"/>
    </source>
</evidence>
<dbReference type="RefSeq" id="WP_084052852.1">
    <property type="nucleotide sequence ID" value="NZ_FWWT01000015.1"/>
</dbReference>
<feature type="domain" description="Cell envelope-related transcriptional attenuator" evidence="4">
    <location>
        <begin position="104"/>
        <end position="246"/>
    </location>
</feature>
<gene>
    <name evidence="5" type="ORF">SAMN00017405_1874</name>
</gene>
<dbReference type="Proteomes" id="UP000192731">
    <property type="component" value="Unassembled WGS sequence"/>
</dbReference>
<dbReference type="InterPro" id="IPR050922">
    <property type="entry name" value="LytR/CpsA/Psr_CW_biosynth"/>
</dbReference>
<accession>A0A1W1V4Q6</accession>
<evidence type="ECO:0000259" key="4">
    <source>
        <dbReference type="Pfam" id="PF03816"/>
    </source>
</evidence>
<dbReference type="AlphaFoldDB" id="A0A1W1V4Q6"/>
<dbReference type="Pfam" id="PF03816">
    <property type="entry name" value="LytR_cpsA_psr"/>
    <property type="match status" value="1"/>
</dbReference>
<comment type="similarity">
    <text evidence="1">Belongs to the LytR/CpsA/Psr (LCP) family.</text>
</comment>
<keyword evidence="3" id="KW-0472">Membrane</keyword>
<protein>
    <submittedName>
        <fullName evidence="5">Transcriptional attenuator, LytR family</fullName>
    </submittedName>
</protein>
<feature type="compositionally biased region" description="Basic and acidic residues" evidence="2">
    <location>
        <begin position="1"/>
        <end position="12"/>
    </location>
</feature>
<keyword evidence="6" id="KW-1185">Reference proteome</keyword>
<dbReference type="PANTHER" id="PTHR33392:SF6">
    <property type="entry name" value="POLYISOPRENYL-TEICHOIC ACID--PEPTIDOGLYCAN TEICHOIC ACID TRANSFERASE TAGU"/>
    <property type="match status" value="1"/>
</dbReference>
<dbReference type="EMBL" id="FWWT01000015">
    <property type="protein sequence ID" value="SMB88283.1"/>
    <property type="molecule type" value="Genomic_DNA"/>
</dbReference>
<organism evidence="5 6">
    <name type="scientific">Desulfonispora thiosulfatigenes DSM 11270</name>
    <dbReference type="NCBI Taxonomy" id="656914"/>
    <lineage>
        <taxon>Bacteria</taxon>
        <taxon>Bacillati</taxon>
        <taxon>Bacillota</taxon>
        <taxon>Clostridia</taxon>
        <taxon>Eubacteriales</taxon>
        <taxon>Peptococcaceae</taxon>
        <taxon>Desulfonispora</taxon>
    </lineage>
</organism>
<feature type="transmembrane region" description="Helical" evidence="3">
    <location>
        <begin position="30"/>
        <end position="50"/>
    </location>
</feature>
<sequence>MSVELSRLDKRKINNSTPPKRKLSKKFKRLMRVVFFGLIFLLVIGMGFYYGDSLFAGLIGGDKEPDTIVAEDEPDEEKSGSLNKEGPVNVLIIGTDQRKNEPARSDTMILATLFPKDKEARLLSIPRDTKVKVAGHGTTKITHAHAYGGTELAVETVEDFLGVPVDYYIETNFQGFKNIIDILGGVTIDVERRMYKPLEDINLKKGLQTLNGYDALGYVRWRGDAQGDIGRIERQEKFLSALADHAVSINTVWKIPDLLKEIKDNIETDLGTREILYLATKYAKVNSSNLQSQYLPGEPTYEKGVSYWRADDEELEELIERMQMLPSELAKLEAEEAEAERERDSEENSKSEKEDSKSSKNNKNTKR</sequence>
<evidence type="ECO:0000256" key="1">
    <source>
        <dbReference type="ARBA" id="ARBA00006068"/>
    </source>
</evidence>
<feature type="compositionally biased region" description="Basic and acidic residues" evidence="2">
    <location>
        <begin position="330"/>
        <end position="358"/>
    </location>
</feature>
<dbReference type="OrthoDB" id="9782542at2"/>
<dbReference type="STRING" id="656914.SAMN00017405_1874"/>
<dbReference type="NCBIfam" id="TIGR00350">
    <property type="entry name" value="lytR_cpsA_psr"/>
    <property type="match status" value="1"/>
</dbReference>
<feature type="region of interest" description="Disordered" evidence="2">
    <location>
        <begin position="329"/>
        <end position="367"/>
    </location>
</feature>
<keyword evidence="3" id="KW-0812">Transmembrane</keyword>
<evidence type="ECO:0000256" key="2">
    <source>
        <dbReference type="SAM" id="MobiDB-lite"/>
    </source>
</evidence>
<evidence type="ECO:0000256" key="3">
    <source>
        <dbReference type="SAM" id="Phobius"/>
    </source>
</evidence>